<dbReference type="KEGG" id="mfy:HH212_16880"/>
<organism evidence="2 3">
    <name type="scientific">Massilia forsythiae</name>
    <dbReference type="NCBI Taxonomy" id="2728020"/>
    <lineage>
        <taxon>Bacteria</taxon>
        <taxon>Pseudomonadati</taxon>
        <taxon>Pseudomonadota</taxon>
        <taxon>Betaproteobacteria</taxon>
        <taxon>Burkholderiales</taxon>
        <taxon>Oxalobacteraceae</taxon>
        <taxon>Telluria group</taxon>
        <taxon>Massilia</taxon>
    </lineage>
</organism>
<sequence>MDTNKKNREHISAFGDGEIGAADLELALAALDLPEGRQAWELYHHIGDVLRAQATPDLSSGFGACLAEKLAAEPLPGKRAAAAASGLAAEQTDIAAAGQR</sequence>
<dbReference type="Proteomes" id="UP000502415">
    <property type="component" value="Chromosome"/>
</dbReference>
<evidence type="ECO:0000313" key="3">
    <source>
        <dbReference type="Proteomes" id="UP000502415"/>
    </source>
</evidence>
<proteinExistence type="predicted"/>
<dbReference type="Pfam" id="PF03872">
    <property type="entry name" value="RseA_N"/>
    <property type="match status" value="1"/>
</dbReference>
<feature type="domain" description="Anti sigma-E protein RseA N-terminal" evidence="1">
    <location>
        <begin position="8"/>
        <end position="89"/>
    </location>
</feature>
<reference evidence="2 3" key="1">
    <citation type="submission" date="2020-04" db="EMBL/GenBank/DDBJ databases">
        <title>Genome sequencing of novel species.</title>
        <authorList>
            <person name="Heo J."/>
            <person name="Kim S.-J."/>
            <person name="Kim J.-S."/>
            <person name="Hong S.-B."/>
            <person name="Kwon S.-W."/>
        </authorList>
    </citation>
    <scope>NUCLEOTIDE SEQUENCE [LARGE SCALE GENOMIC DNA]</scope>
    <source>
        <strain evidence="2 3">GN2-R2</strain>
    </source>
</reference>
<dbReference type="CDD" id="cd16328">
    <property type="entry name" value="RseA_N"/>
    <property type="match status" value="1"/>
</dbReference>
<dbReference type="InterPro" id="IPR036147">
    <property type="entry name" value="Anti-sigma_E_RseA_N_sf"/>
</dbReference>
<gene>
    <name evidence="2" type="ORF">HH212_16880</name>
</gene>
<dbReference type="Gene3D" id="1.10.10.880">
    <property type="entry name" value="Anti sigma-E protein RseA, N-terminal domain"/>
    <property type="match status" value="1"/>
</dbReference>
<dbReference type="AlphaFoldDB" id="A0A7Z2VY05"/>
<evidence type="ECO:0000259" key="1">
    <source>
        <dbReference type="Pfam" id="PF03872"/>
    </source>
</evidence>
<dbReference type="InterPro" id="IPR005572">
    <property type="entry name" value="Anti-sigma_E_RseA_N"/>
</dbReference>
<protein>
    <submittedName>
        <fullName evidence="2">Sigma-E factor negative regulatory protein</fullName>
    </submittedName>
</protein>
<keyword evidence="3" id="KW-1185">Reference proteome</keyword>
<dbReference type="RefSeq" id="WP_170203524.1">
    <property type="nucleotide sequence ID" value="NZ_CP051685.1"/>
</dbReference>
<name>A0A7Z2VY05_9BURK</name>
<dbReference type="GO" id="GO:0016989">
    <property type="term" value="F:sigma factor antagonist activity"/>
    <property type="evidence" value="ECO:0007669"/>
    <property type="project" value="InterPro"/>
</dbReference>
<evidence type="ECO:0000313" key="2">
    <source>
        <dbReference type="EMBL" id="QJE01502.1"/>
    </source>
</evidence>
<accession>A0A7Z2VY05</accession>
<dbReference type="SUPFAM" id="SSF89069">
    <property type="entry name" value="N-terminal, cytoplasmic domain of anti-sigmaE factor RseA"/>
    <property type="match status" value="1"/>
</dbReference>
<dbReference type="EMBL" id="CP051685">
    <property type="protein sequence ID" value="QJE01502.1"/>
    <property type="molecule type" value="Genomic_DNA"/>
</dbReference>